<keyword evidence="1" id="KW-0175">Coiled coil</keyword>
<feature type="coiled-coil region" evidence="1">
    <location>
        <begin position="258"/>
        <end position="295"/>
    </location>
</feature>
<dbReference type="OrthoDB" id="6433226at2759"/>
<feature type="non-terminal residue" evidence="2">
    <location>
        <position position="319"/>
    </location>
</feature>
<evidence type="ECO:0000256" key="1">
    <source>
        <dbReference type="SAM" id="Coils"/>
    </source>
</evidence>
<evidence type="ECO:0000313" key="2">
    <source>
        <dbReference type="EMBL" id="KFM57574.1"/>
    </source>
</evidence>
<proteinExistence type="predicted"/>
<dbReference type="EMBL" id="KK112404">
    <property type="protein sequence ID" value="KFM57574.1"/>
    <property type="molecule type" value="Genomic_DNA"/>
</dbReference>
<name>A0A087SXI5_STEMI</name>
<sequence>MCIYMEEEETFYDCKCKEKKIVKKESMNLLNKAYREFFTETVLLENELNGMEYYYEQLLKEKEIFLDVKKRVEKLTELEHKLEQQLSEAEKYSSEVKLLELKFTKLVQEVSKRSERFKNENEYLNKIYLDFVERLQSDMTTTVDNMTADNCLKSDVLPLPYQALFFSGMLGSYWLKSTLEQCENLLKQQNGIKIEFDCIENQRKCVQGILKEQLFEATLHLQLKEFKEPTTEDISKHNFVQNNMIIQLEAEENIQKELKSFRNKCWLQERQIKEMEQKAAELEKELNLLENLKYDTSNIQLLEIIKEARDVIKKHLEVN</sequence>
<dbReference type="AlphaFoldDB" id="A0A087SXI5"/>
<reference evidence="2 3" key="1">
    <citation type="submission" date="2013-11" db="EMBL/GenBank/DDBJ databases">
        <title>Genome sequencing of Stegodyphus mimosarum.</title>
        <authorList>
            <person name="Bechsgaard J."/>
        </authorList>
    </citation>
    <scope>NUCLEOTIDE SEQUENCE [LARGE SCALE GENOMIC DNA]</scope>
</reference>
<keyword evidence="3" id="KW-1185">Reference proteome</keyword>
<organism evidence="2 3">
    <name type="scientific">Stegodyphus mimosarum</name>
    <name type="common">African social velvet spider</name>
    <dbReference type="NCBI Taxonomy" id="407821"/>
    <lineage>
        <taxon>Eukaryota</taxon>
        <taxon>Metazoa</taxon>
        <taxon>Ecdysozoa</taxon>
        <taxon>Arthropoda</taxon>
        <taxon>Chelicerata</taxon>
        <taxon>Arachnida</taxon>
        <taxon>Araneae</taxon>
        <taxon>Araneomorphae</taxon>
        <taxon>Entelegynae</taxon>
        <taxon>Eresoidea</taxon>
        <taxon>Eresidae</taxon>
        <taxon>Stegodyphus</taxon>
    </lineage>
</organism>
<feature type="coiled-coil region" evidence="1">
    <location>
        <begin position="68"/>
        <end position="109"/>
    </location>
</feature>
<gene>
    <name evidence="2" type="ORF">X975_08058</name>
</gene>
<dbReference type="Proteomes" id="UP000054359">
    <property type="component" value="Unassembled WGS sequence"/>
</dbReference>
<accession>A0A087SXI5</accession>
<evidence type="ECO:0000313" key="3">
    <source>
        <dbReference type="Proteomes" id="UP000054359"/>
    </source>
</evidence>
<protein>
    <submittedName>
        <fullName evidence="2">Uncharacterized protein</fullName>
    </submittedName>
</protein>